<reference evidence="2 3" key="1">
    <citation type="submission" date="2013-03" db="EMBL/GenBank/DDBJ databases">
        <title>The Genome Sequence of Capronia epimyces CBS 606.96.</title>
        <authorList>
            <consortium name="The Broad Institute Genomics Platform"/>
            <person name="Cuomo C."/>
            <person name="de Hoog S."/>
            <person name="Gorbushina A."/>
            <person name="Walker B."/>
            <person name="Young S.K."/>
            <person name="Zeng Q."/>
            <person name="Gargeya S."/>
            <person name="Fitzgerald M."/>
            <person name="Haas B."/>
            <person name="Abouelleil A."/>
            <person name="Allen A.W."/>
            <person name="Alvarado L."/>
            <person name="Arachchi H.M."/>
            <person name="Berlin A.M."/>
            <person name="Chapman S.B."/>
            <person name="Gainer-Dewar J."/>
            <person name="Goldberg J."/>
            <person name="Griggs A."/>
            <person name="Gujja S."/>
            <person name="Hansen M."/>
            <person name="Howarth C."/>
            <person name="Imamovic A."/>
            <person name="Ireland A."/>
            <person name="Larimer J."/>
            <person name="McCowan C."/>
            <person name="Murphy C."/>
            <person name="Pearson M."/>
            <person name="Poon T.W."/>
            <person name="Priest M."/>
            <person name="Roberts A."/>
            <person name="Saif S."/>
            <person name="Shea T."/>
            <person name="Sisk P."/>
            <person name="Sykes S."/>
            <person name="Wortman J."/>
            <person name="Nusbaum C."/>
            <person name="Birren B."/>
        </authorList>
    </citation>
    <scope>NUCLEOTIDE SEQUENCE [LARGE SCALE GENOMIC DNA]</scope>
    <source>
        <strain evidence="2 3">CBS 606.96</strain>
    </source>
</reference>
<dbReference type="GeneID" id="19167309"/>
<dbReference type="HOGENOM" id="CLU_483140_0_0_1"/>
<dbReference type="EMBL" id="AMGY01000002">
    <property type="protein sequence ID" value="EXJ90112.1"/>
    <property type="molecule type" value="Genomic_DNA"/>
</dbReference>
<gene>
    <name evidence="2" type="ORF">A1O3_03181</name>
</gene>
<keyword evidence="3" id="KW-1185">Reference proteome</keyword>
<dbReference type="eggNOG" id="ENOG502T05Z">
    <property type="taxonomic scope" value="Eukaryota"/>
</dbReference>
<feature type="compositionally biased region" description="Polar residues" evidence="1">
    <location>
        <begin position="130"/>
        <end position="147"/>
    </location>
</feature>
<sequence>MSYLHGSGVGGGMPTTPVPHEAQERLLHTEQSYARKQQELQSLVQTRASTPMSAAESGRNSSEIAQLQQTLRQMEAEINTLKATNLRQMATIKTQSEAIANPKKHYVTPVRFRDNQPHGTMPSRDLSQVMPPQSAQSYNRRTSDSIPRQQPYLATAPLLPSAHDPQPQPTNIHDPFCANRNASWNQQLTYQPQGPQVQQFPMGYHTTPTGPSRGSHGSHGTPFKAHGSNQGMFGSQPQVQQPSNPQSMALVPASVTTEWNAVKAQLAKVWGMAEAFSRSHVNIPSTARDNAMPQKLKDTLLNAATRTTAFQFMSTPLYRYFLVTKVIVQWLMNNVLKVDSFAGFDTNTDRVIESCRNQIYQSTPAQVKFQLLTTIGQQMAVLQQNPRFETFLLKLARDRGNMLWPDLQMMMHQKSSRDWDDLLSLMTEAHRTALLMYSGPDEYRYEMPQHGQPFTKETMEPRDSYMNGHTPEQLEAMGTTVRLAFTPHVTVRTNLPNGHVTSRTLLPAYVLLKVGK</sequence>
<feature type="region of interest" description="Disordered" evidence="1">
    <location>
        <begin position="209"/>
        <end position="245"/>
    </location>
</feature>
<protein>
    <submittedName>
        <fullName evidence="2">Uncharacterized protein</fullName>
    </submittedName>
</protein>
<name>W9YB74_9EURO</name>
<organism evidence="2 3">
    <name type="scientific">Capronia epimyces CBS 606.96</name>
    <dbReference type="NCBI Taxonomy" id="1182542"/>
    <lineage>
        <taxon>Eukaryota</taxon>
        <taxon>Fungi</taxon>
        <taxon>Dikarya</taxon>
        <taxon>Ascomycota</taxon>
        <taxon>Pezizomycotina</taxon>
        <taxon>Eurotiomycetes</taxon>
        <taxon>Chaetothyriomycetidae</taxon>
        <taxon>Chaetothyriales</taxon>
        <taxon>Herpotrichiellaceae</taxon>
        <taxon>Capronia</taxon>
    </lineage>
</organism>
<accession>W9YB74</accession>
<comment type="caution">
    <text evidence="2">The sequence shown here is derived from an EMBL/GenBank/DDBJ whole genome shotgun (WGS) entry which is preliminary data.</text>
</comment>
<evidence type="ECO:0000313" key="2">
    <source>
        <dbReference type="EMBL" id="EXJ90112.1"/>
    </source>
</evidence>
<feature type="compositionally biased region" description="Low complexity" evidence="1">
    <location>
        <begin position="235"/>
        <end position="245"/>
    </location>
</feature>
<feature type="region of interest" description="Disordered" evidence="1">
    <location>
        <begin position="112"/>
        <end position="147"/>
    </location>
</feature>
<dbReference type="AlphaFoldDB" id="W9YB74"/>
<evidence type="ECO:0000256" key="1">
    <source>
        <dbReference type="SAM" id="MobiDB-lite"/>
    </source>
</evidence>
<dbReference type="RefSeq" id="XP_007731509.1">
    <property type="nucleotide sequence ID" value="XM_007733319.1"/>
</dbReference>
<evidence type="ECO:0000313" key="3">
    <source>
        <dbReference type="Proteomes" id="UP000019478"/>
    </source>
</evidence>
<dbReference type="Proteomes" id="UP000019478">
    <property type="component" value="Unassembled WGS sequence"/>
</dbReference>
<dbReference type="STRING" id="1182542.W9YB74"/>
<dbReference type="OrthoDB" id="4203839at2759"/>
<proteinExistence type="predicted"/>